<organism evidence="1 2">
    <name type="scientific">Macleaya cordata</name>
    <name type="common">Five-seeded plume-poppy</name>
    <name type="synonym">Bocconia cordata</name>
    <dbReference type="NCBI Taxonomy" id="56857"/>
    <lineage>
        <taxon>Eukaryota</taxon>
        <taxon>Viridiplantae</taxon>
        <taxon>Streptophyta</taxon>
        <taxon>Embryophyta</taxon>
        <taxon>Tracheophyta</taxon>
        <taxon>Spermatophyta</taxon>
        <taxon>Magnoliopsida</taxon>
        <taxon>Ranunculales</taxon>
        <taxon>Papaveraceae</taxon>
        <taxon>Papaveroideae</taxon>
        <taxon>Macleaya</taxon>
    </lineage>
</organism>
<reference evidence="1 2" key="1">
    <citation type="journal article" date="2017" name="Mol. Plant">
        <title>The Genome of Medicinal Plant Macleaya cordata Provides New Insights into Benzylisoquinoline Alkaloids Metabolism.</title>
        <authorList>
            <person name="Liu X."/>
            <person name="Liu Y."/>
            <person name="Huang P."/>
            <person name="Ma Y."/>
            <person name="Qing Z."/>
            <person name="Tang Q."/>
            <person name="Cao H."/>
            <person name="Cheng P."/>
            <person name="Zheng Y."/>
            <person name="Yuan Z."/>
            <person name="Zhou Y."/>
            <person name="Liu J."/>
            <person name="Tang Z."/>
            <person name="Zhuo Y."/>
            <person name="Zhang Y."/>
            <person name="Yu L."/>
            <person name="Huang J."/>
            <person name="Yang P."/>
            <person name="Peng Q."/>
            <person name="Zhang J."/>
            <person name="Jiang W."/>
            <person name="Zhang Z."/>
            <person name="Lin K."/>
            <person name="Ro D.K."/>
            <person name="Chen X."/>
            <person name="Xiong X."/>
            <person name="Shang Y."/>
            <person name="Huang S."/>
            <person name="Zeng J."/>
        </authorList>
    </citation>
    <scope>NUCLEOTIDE SEQUENCE [LARGE SCALE GENOMIC DNA]</scope>
    <source>
        <strain evidence="2">cv. BLH2017</strain>
        <tissue evidence="1">Root</tissue>
    </source>
</reference>
<gene>
    <name evidence="1" type="ORF">BVC80_1753g11</name>
</gene>
<name>A0A200QH88_MACCD</name>
<accession>A0A200QH88</accession>
<proteinExistence type="predicted"/>
<sequence length="180" mass="21155">MEIFEDCNALFQSIILYNCNGGRQIFYESKSILEDHRGDEIVNEVVVVHGEEFVKDELVVVHGEEFHDKEELVVVNDANYSEKSSVHEDDEMDMDIDESLSLSCNSEPSHMVEPEVENKREEEEIDPVYVKYGERMKWFNLESAVLGNCYFIREDFRTYGFLSTIYEQNVQKKAYKKLRK</sequence>
<evidence type="ECO:0000313" key="2">
    <source>
        <dbReference type="Proteomes" id="UP000195402"/>
    </source>
</evidence>
<dbReference type="AlphaFoldDB" id="A0A200QH88"/>
<keyword evidence="2" id="KW-1185">Reference proteome</keyword>
<dbReference type="Proteomes" id="UP000195402">
    <property type="component" value="Unassembled WGS sequence"/>
</dbReference>
<dbReference type="InParanoid" id="A0A200QH88"/>
<evidence type="ECO:0000313" key="1">
    <source>
        <dbReference type="EMBL" id="OVA09816.1"/>
    </source>
</evidence>
<protein>
    <submittedName>
        <fullName evidence="1">Uncharacterized protein</fullName>
    </submittedName>
</protein>
<comment type="caution">
    <text evidence="1">The sequence shown here is derived from an EMBL/GenBank/DDBJ whole genome shotgun (WGS) entry which is preliminary data.</text>
</comment>
<dbReference type="EMBL" id="MVGT01002045">
    <property type="protein sequence ID" value="OVA09816.1"/>
    <property type="molecule type" value="Genomic_DNA"/>
</dbReference>